<dbReference type="Gene3D" id="1.20.58.1000">
    <property type="entry name" value="Metal-sensitive repressor, helix protomer"/>
    <property type="match status" value="1"/>
</dbReference>
<dbReference type="CDD" id="cd10148">
    <property type="entry name" value="CsoR-like_DUF156"/>
    <property type="match status" value="1"/>
</dbReference>
<dbReference type="InterPro" id="IPR003735">
    <property type="entry name" value="Metal_Tscrpt_repr"/>
</dbReference>
<protein>
    <submittedName>
        <fullName evidence="2">Metal-sensitive transcriptional regulator</fullName>
    </submittedName>
</protein>
<reference evidence="2" key="1">
    <citation type="submission" date="2022-08" db="EMBL/GenBank/DDBJ databases">
        <authorList>
            <person name="Vandamme P."/>
            <person name="Hettiarachchi A."/>
            <person name="Peeters C."/>
            <person name="Cnockaert M."/>
            <person name="Carlier A."/>
        </authorList>
    </citation>
    <scope>NUCLEOTIDE SEQUENCE</scope>
    <source>
        <strain evidence="2">LMG 31809</strain>
    </source>
</reference>
<dbReference type="GO" id="GO:0046872">
    <property type="term" value="F:metal ion binding"/>
    <property type="evidence" value="ECO:0007669"/>
    <property type="project" value="InterPro"/>
</dbReference>
<keyword evidence="3" id="KW-1185">Reference proteome</keyword>
<sequence>METETKQSCLNRLKRIEGQIRGINGMVTDDRYCIDVVTQLRAVSAALKQVEQVILKDHMAHCVHAAIQSGDAEEQRRKLAELTDLLTKL</sequence>
<gene>
    <name evidence="2" type="ORF">NYP16_05940</name>
</gene>
<name>A0A9X3TXI4_9PROT</name>
<reference evidence="2" key="2">
    <citation type="journal article" date="2023" name="Syst. Appl. Microbiol.">
        <title>Govania unica gen. nov., sp. nov., a rare biosphere bacterium that represents a novel family in the class Alphaproteobacteria.</title>
        <authorList>
            <person name="Vandamme P."/>
            <person name="Peeters C."/>
            <person name="Hettiarachchi A."/>
            <person name="Cnockaert M."/>
            <person name="Carlier A."/>
        </authorList>
    </citation>
    <scope>NUCLEOTIDE SEQUENCE</scope>
    <source>
        <strain evidence="2">LMG 31809</strain>
    </source>
</reference>
<comment type="similarity">
    <text evidence="1">Belongs to the FrmR/RcnR family.</text>
</comment>
<dbReference type="GO" id="GO:0045892">
    <property type="term" value="P:negative regulation of DNA-templated transcription"/>
    <property type="evidence" value="ECO:0007669"/>
    <property type="project" value="UniProtKB-ARBA"/>
</dbReference>
<proteinExistence type="inferred from homology"/>
<dbReference type="PANTHER" id="PTHR33677">
    <property type="entry name" value="TRANSCRIPTIONAL REPRESSOR FRMR-RELATED"/>
    <property type="match status" value="1"/>
</dbReference>
<comment type="caution">
    <text evidence="2">The sequence shown here is derived from an EMBL/GenBank/DDBJ whole genome shotgun (WGS) entry which is preliminary data.</text>
</comment>
<dbReference type="InterPro" id="IPR038390">
    <property type="entry name" value="Metal_Tscrpt_repr_sf"/>
</dbReference>
<accession>A0A9X3TXI4</accession>
<evidence type="ECO:0000313" key="2">
    <source>
        <dbReference type="EMBL" id="MDA5193493.1"/>
    </source>
</evidence>
<evidence type="ECO:0000313" key="3">
    <source>
        <dbReference type="Proteomes" id="UP001141619"/>
    </source>
</evidence>
<dbReference type="RefSeq" id="WP_274943195.1">
    <property type="nucleotide sequence ID" value="NZ_JANWOI010000002.1"/>
</dbReference>
<organism evidence="2 3">
    <name type="scientific">Govanella unica</name>
    <dbReference type="NCBI Taxonomy" id="2975056"/>
    <lineage>
        <taxon>Bacteria</taxon>
        <taxon>Pseudomonadati</taxon>
        <taxon>Pseudomonadota</taxon>
        <taxon>Alphaproteobacteria</taxon>
        <taxon>Emcibacterales</taxon>
        <taxon>Govanellaceae</taxon>
        <taxon>Govanella</taxon>
    </lineage>
</organism>
<dbReference type="EMBL" id="JANWOI010000002">
    <property type="protein sequence ID" value="MDA5193493.1"/>
    <property type="molecule type" value="Genomic_DNA"/>
</dbReference>
<dbReference type="Proteomes" id="UP001141619">
    <property type="component" value="Unassembled WGS sequence"/>
</dbReference>
<dbReference type="GO" id="GO:0003677">
    <property type="term" value="F:DNA binding"/>
    <property type="evidence" value="ECO:0007669"/>
    <property type="project" value="InterPro"/>
</dbReference>
<dbReference type="Pfam" id="PF02583">
    <property type="entry name" value="Trns_repr_metal"/>
    <property type="match status" value="1"/>
</dbReference>
<evidence type="ECO:0000256" key="1">
    <source>
        <dbReference type="ARBA" id="ARBA00005260"/>
    </source>
</evidence>
<dbReference type="AlphaFoldDB" id="A0A9X3TXI4"/>
<dbReference type="PANTHER" id="PTHR33677:SF3">
    <property type="entry name" value="COPPER-SENSING TRANSCRIPTIONAL REPRESSOR RICR"/>
    <property type="match status" value="1"/>
</dbReference>